<organism evidence="2 3">
    <name type="scientific">Bradyrhizobium erythrophlei</name>
    <dbReference type="NCBI Taxonomy" id="1437360"/>
    <lineage>
        <taxon>Bacteria</taxon>
        <taxon>Pseudomonadati</taxon>
        <taxon>Pseudomonadota</taxon>
        <taxon>Alphaproteobacteria</taxon>
        <taxon>Hyphomicrobiales</taxon>
        <taxon>Nitrobacteraceae</taxon>
        <taxon>Bradyrhizobium</taxon>
    </lineage>
</organism>
<dbReference type="Pfam" id="PF03704">
    <property type="entry name" value="BTAD"/>
    <property type="match status" value="1"/>
</dbReference>
<dbReference type="AlphaFoldDB" id="A0A1M5LDZ7"/>
<dbReference type="SUPFAM" id="SSF48452">
    <property type="entry name" value="TPR-like"/>
    <property type="match status" value="2"/>
</dbReference>
<protein>
    <submittedName>
        <fullName evidence="2">DNA-binding transcriptional activator of the SARP family</fullName>
    </submittedName>
</protein>
<gene>
    <name evidence="2" type="ORF">SAMN05443248_2186</name>
</gene>
<dbReference type="RefSeq" id="WP_172842535.1">
    <property type="nucleotide sequence ID" value="NZ_LT670817.1"/>
</dbReference>
<reference evidence="2 3" key="1">
    <citation type="submission" date="2016-11" db="EMBL/GenBank/DDBJ databases">
        <authorList>
            <person name="Jaros S."/>
            <person name="Januszkiewicz K."/>
            <person name="Wedrychowicz H."/>
        </authorList>
    </citation>
    <scope>NUCLEOTIDE SEQUENCE [LARGE SCALE GENOMIC DNA]</scope>
    <source>
        <strain evidence="2 3">GAS138</strain>
    </source>
</reference>
<dbReference type="Gene3D" id="1.10.10.10">
    <property type="entry name" value="Winged helix-like DNA-binding domain superfamily/Winged helix DNA-binding domain"/>
    <property type="match status" value="1"/>
</dbReference>
<dbReference type="InterPro" id="IPR011990">
    <property type="entry name" value="TPR-like_helical_dom_sf"/>
</dbReference>
<sequence>MRQSAVTHRLAARESEANPETAARLSISLVGRPTIMFAGRLVELRTQKASAVLSYLALTEAKHESRERLVGLLWSRSDEEKARASLRQVVRELRAAFEDAGYGGFSAGRLSIHLSPEKVEVDIESVIRLAESGSVHPLLLNTPDLGERILEGMDDLDPSFRIWVLAKRQTINDRLMRSLGAGLVAKDIDADVKTEIATAIVNLDPTHEEACCHLMRVHAEQGDLAGALRIYKALWDLLDRDYGMEPSAITEELVADIKLGAFARPAGRSDVRLESGGSAVRTSHGPSDRLIVPAARHSGAAAKILLVLQPFQMHGIDSDHAHLVQGFSLHLAACLVRFREWSVIDRPPAAAAFPPPDSAPQYCIETTAYQAGTEINMVMVLRDEATGIYIWSESLRLSLDNWFETQQRIIRRIATSLNVQLSAERLKRLAGEPDVSLDAHDRWLRGQSLHFKYDAESWQRAVTIFRDTIRENPTFSPCYSSLVQMNNNELFVHPGLFRELGKAQATLELAKRAVQLDPVDSRAHLCCGWSYVMAFREAEAAPHMELACELNDNDPWTLLSSAHYYAFCGSIEQARLRAEQSLALSPAPPYLGWGYHGIIRFLCGDYAGAVEAIDRAQGVVKILPAWRTAALIHLGQPDMAREEAQRYLNGIRSFWVGSLAPTDEAVVRWTLQAHPISVRARWEALRDGLRGAGLPVEGIAQPFQSGSFRNRG</sequence>
<dbReference type="Proteomes" id="UP000189796">
    <property type="component" value="Chromosome I"/>
</dbReference>
<dbReference type="SUPFAM" id="SSF46894">
    <property type="entry name" value="C-terminal effector domain of the bipartite response regulators"/>
    <property type="match status" value="1"/>
</dbReference>
<dbReference type="GO" id="GO:0003677">
    <property type="term" value="F:DNA binding"/>
    <property type="evidence" value="ECO:0007669"/>
    <property type="project" value="UniProtKB-KW"/>
</dbReference>
<dbReference type="InterPro" id="IPR036388">
    <property type="entry name" value="WH-like_DNA-bd_sf"/>
</dbReference>
<evidence type="ECO:0000313" key="2">
    <source>
        <dbReference type="EMBL" id="SHG62939.1"/>
    </source>
</evidence>
<accession>A0A1M5LDZ7</accession>
<dbReference type="InterPro" id="IPR051677">
    <property type="entry name" value="AfsR-DnrI-RedD_regulator"/>
</dbReference>
<dbReference type="Gene3D" id="1.25.40.10">
    <property type="entry name" value="Tetratricopeptide repeat domain"/>
    <property type="match status" value="2"/>
</dbReference>
<dbReference type="EMBL" id="LT670817">
    <property type="protein sequence ID" value="SHG62939.1"/>
    <property type="molecule type" value="Genomic_DNA"/>
</dbReference>
<dbReference type="PANTHER" id="PTHR35807">
    <property type="entry name" value="TRANSCRIPTIONAL REGULATOR REDD-RELATED"/>
    <property type="match status" value="1"/>
</dbReference>
<evidence type="ECO:0000313" key="3">
    <source>
        <dbReference type="Proteomes" id="UP000189796"/>
    </source>
</evidence>
<proteinExistence type="predicted"/>
<name>A0A1M5LDZ7_9BRAD</name>
<dbReference type="SMART" id="SM01043">
    <property type="entry name" value="BTAD"/>
    <property type="match status" value="1"/>
</dbReference>
<dbReference type="InterPro" id="IPR005158">
    <property type="entry name" value="BTAD"/>
</dbReference>
<evidence type="ECO:0000259" key="1">
    <source>
        <dbReference type="SMART" id="SM01043"/>
    </source>
</evidence>
<dbReference type="GO" id="GO:0006355">
    <property type="term" value="P:regulation of DNA-templated transcription"/>
    <property type="evidence" value="ECO:0007669"/>
    <property type="project" value="InterPro"/>
</dbReference>
<feature type="domain" description="Bacterial transcriptional activator" evidence="1">
    <location>
        <begin position="121"/>
        <end position="258"/>
    </location>
</feature>
<dbReference type="InterPro" id="IPR016032">
    <property type="entry name" value="Sig_transdc_resp-reg_C-effctor"/>
</dbReference>
<keyword evidence="2" id="KW-0238">DNA-binding</keyword>